<evidence type="ECO:0000313" key="1">
    <source>
        <dbReference type="EMBL" id="AYV44799.1"/>
    </source>
</evidence>
<dbReference type="Proteomes" id="UP000281192">
    <property type="component" value="Chromosome"/>
</dbReference>
<evidence type="ECO:0008006" key="5">
    <source>
        <dbReference type="Google" id="ProtNLM"/>
    </source>
</evidence>
<name>A0A2N5CMC2_9CAUL</name>
<dbReference type="RefSeq" id="WP_058349598.1">
    <property type="nucleotide sequence ID" value="NZ_CP026100.1"/>
</dbReference>
<dbReference type="Proteomes" id="UP000234483">
    <property type="component" value="Unassembled WGS sequence"/>
</dbReference>
<reference evidence="2 3" key="1">
    <citation type="submission" date="2017-12" db="EMBL/GenBank/DDBJ databases">
        <title>The genome sequence of Caulobacter flavus CGMCC1 15093.</title>
        <authorList>
            <person name="Gao J."/>
            <person name="Mao X."/>
            <person name="Sun J."/>
        </authorList>
    </citation>
    <scope>NUCLEOTIDE SEQUENCE [LARGE SCALE GENOMIC DNA]</scope>
    <source>
        <strain evidence="2 3">CGMCC1 15093</strain>
    </source>
</reference>
<evidence type="ECO:0000313" key="2">
    <source>
        <dbReference type="EMBL" id="PLR07139.1"/>
    </source>
</evidence>
<dbReference type="KEGG" id="cfh:C1707_00145"/>
<keyword evidence="4" id="KW-1185">Reference proteome</keyword>
<dbReference type="Gene3D" id="1.20.120.340">
    <property type="entry name" value="Flagellar protein FliS"/>
    <property type="match status" value="1"/>
</dbReference>
<accession>A0A2N5CMC2</accession>
<dbReference type="EMBL" id="CP026100">
    <property type="protein sequence ID" value="AYV44799.1"/>
    <property type="molecule type" value="Genomic_DNA"/>
</dbReference>
<evidence type="ECO:0000313" key="3">
    <source>
        <dbReference type="Proteomes" id="UP000234483"/>
    </source>
</evidence>
<evidence type="ECO:0000313" key="4">
    <source>
        <dbReference type="Proteomes" id="UP000281192"/>
    </source>
</evidence>
<dbReference type="GO" id="GO:0044780">
    <property type="term" value="P:bacterial-type flagellum assembly"/>
    <property type="evidence" value="ECO:0007669"/>
    <property type="project" value="InterPro"/>
</dbReference>
<protein>
    <recommendedName>
        <fullName evidence="5">Flagellar protein FliS</fullName>
    </recommendedName>
</protein>
<organism evidence="2 3">
    <name type="scientific">Caulobacter flavus</name>
    <dbReference type="NCBI Taxonomy" id="1679497"/>
    <lineage>
        <taxon>Bacteria</taxon>
        <taxon>Pseudomonadati</taxon>
        <taxon>Pseudomonadota</taxon>
        <taxon>Alphaproteobacteria</taxon>
        <taxon>Caulobacterales</taxon>
        <taxon>Caulobacteraceae</taxon>
        <taxon>Caulobacter</taxon>
    </lineage>
</organism>
<reference evidence="1 4" key="2">
    <citation type="submission" date="2018-01" db="EMBL/GenBank/DDBJ databases">
        <title>Complete genome sequence of Caulobacter flavus RHGG3.</title>
        <authorList>
            <person name="Yang E."/>
        </authorList>
    </citation>
    <scope>NUCLEOTIDE SEQUENCE [LARGE SCALE GENOMIC DNA]</scope>
    <source>
        <strain evidence="1 4">RHGG3</strain>
    </source>
</reference>
<sequence>MTTTNSQAFSAYAASSRLTASPRDVLASVHEELYRAIGSAKFAHEQGRLDQMCRHAMRATQILTVLSTSLDFSAAGPDGKTLRSFYQYVLDSMVRASRRKDVSNSYQIVLDLLRPFCKELRSEK</sequence>
<proteinExistence type="predicted"/>
<dbReference type="InterPro" id="IPR003713">
    <property type="entry name" value="FliS"/>
</dbReference>
<gene>
    <name evidence="1" type="ORF">C1707_00145</name>
    <name evidence="2" type="ORF">CFHF_23260</name>
</gene>
<dbReference type="InterPro" id="IPR036584">
    <property type="entry name" value="FliS_sf"/>
</dbReference>
<dbReference type="SUPFAM" id="SSF101116">
    <property type="entry name" value="Flagellar export chaperone FliS"/>
    <property type="match status" value="1"/>
</dbReference>
<dbReference type="Pfam" id="PF02561">
    <property type="entry name" value="FliS"/>
    <property type="match status" value="1"/>
</dbReference>
<dbReference type="AlphaFoldDB" id="A0A2N5CMC2"/>
<dbReference type="EMBL" id="PJRQ01000047">
    <property type="protein sequence ID" value="PLR07139.1"/>
    <property type="molecule type" value="Genomic_DNA"/>
</dbReference>
<dbReference type="OrthoDB" id="7190179at2"/>